<name>A0A0V1FWZ6_TRIPS</name>
<evidence type="ECO:0000313" key="2">
    <source>
        <dbReference type="Proteomes" id="UP000054995"/>
    </source>
</evidence>
<dbReference type="OrthoDB" id="10445784at2759"/>
<dbReference type="EMBL" id="JYDT01000020">
    <property type="protein sequence ID" value="KRY90567.1"/>
    <property type="molecule type" value="Genomic_DNA"/>
</dbReference>
<sequence length="252" mass="28335">MQLISPPSDRSDRNFSFNSSFKTTTSTTTTFYHSFLYDEINERVQVRFIARSLPASSQIIRALDIDYQSKAKVSGVDGVVLKRQQMLYSEWSTCQSFATSAIDYRLSIIRCQLLKRSSSRNQKHSIPNHPLLSPADTASSCNALSRELSVHQLIATLKVQFSDTLTEYVPRQLVEPGATYCSGTKSKRVPAAQYMRYLGIDVIPIFSTITSKSISVKHCGKYTTGSKTDVQSERLHRNSGVKDFPVHSYLDL</sequence>
<comment type="caution">
    <text evidence="1">The sequence shown here is derived from an EMBL/GenBank/DDBJ whole genome shotgun (WGS) entry which is preliminary data.</text>
</comment>
<proteinExistence type="predicted"/>
<dbReference type="AlphaFoldDB" id="A0A0V1FWZ6"/>
<gene>
    <name evidence="1" type="ORF">T4D_2</name>
</gene>
<accession>A0A0V1FWZ6</accession>
<keyword evidence="2" id="KW-1185">Reference proteome</keyword>
<organism evidence="1 2">
    <name type="scientific">Trichinella pseudospiralis</name>
    <name type="common">Parasitic roundworm</name>
    <dbReference type="NCBI Taxonomy" id="6337"/>
    <lineage>
        <taxon>Eukaryota</taxon>
        <taxon>Metazoa</taxon>
        <taxon>Ecdysozoa</taxon>
        <taxon>Nematoda</taxon>
        <taxon>Enoplea</taxon>
        <taxon>Dorylaimia</taxon>
        <taxon>Trichinellida</taxon>
        <taxon>Trichinellidae</taxon>
        <taxon>Trichinella</taxon>
    </lineage>
</organism>
<protein>
    <submittedName>
        <fullName evidence="1">Uncharacterized protein</fullName>
    </submittedName>
</protein>
<evidence type="ECO:0000313" key="1">
    <source>
        <dbReference type="EMBL" id="KRY90567.1"/>
    </source>
</evidence>
<dbReference type="Proteomes" id="UP000054995">
    <property type="component" value="Unassembled WGS sequence"/>
</dbReference>
<reference evidence="1 2" key="1">
    <citation type="submission" date="2015-01" db="EMBL/GenBank/DDBJ databases">
        <title>Evolution of Trichinella species and genotypes.</title>
        <authorList>
            <person name="Korhonen P.K."/>
            <person name="Edoardo P."/>
            <person name="Giuseppe L.R."/>
            <person name="Gasser R.B."/>
        </authorList>
    </citation>
    <scope>NUCLEOTIDE SEQUENCE [LARGE SCALE GENOMIC DNA]</scope>
    <source>
        <strain evidence="1">ISS470</strain>
    </source>
</reference>